<dbReference type="AlphaFoldDB" id="A0A0H5Q6A6"/>
<sequence>MVVYMVRIRDVLNGHERWLESPEGERFVSGDRRTADWAALAMARRGTMELPYVVEVDPQFESV</sequence>
<geneLocation type="plasmid" evidence="1">
    <name>pRGFK1331</name>
</geneLocation>
<dbReference type="EMBL" id="LN853897">
    <property type="protein sequence ID" value="CRY96949.1"/>
    <property type="molecule type" value="Genomic_DNA"/>
</dbReference>
<protein>
    <submittedName>
        <fullName evidence="1">Uncharacterized protein</fullName>
    </submittedName>
</protein>
<accession>A0A0H5Q6A6</accession>
<reference evidence="1" key="1">
    <citation type="submission" date="2015-06" db="EMBL/GenBank/DDBJ databases">
        <authorList>
            <person name="Joergensen T."/>
        </authorList>
    </citation>
    <scope>NUCLEOTIDE SEQUENCE</scope>
    <source>
        <plasmid evidence="1">pRGFK1331</plasmid>
    </source>
</reference>
<evidence type="ECO:0000313" key="1">
    <source>
        <dbReference type="EMBL" id="CRY96949.1"/>
    </source>
</evidence>
<keyword evidence="1" id="KW-0614">Plasmid</keyword>
<proteinExistence type="predicted"/>
<reference evidence="1" key="2">
    <citation type="submission" date="2015-07" db="EMBL/GenBank/DDBJ databases">
        <title>Plasmids, circular viruses and viroids from rat gut.</title>
        <authorList>
            <person name="Jorgensen T.J."/>
            <person name="Hansen M.A."/>
            <person name="Xu Z."/>
            <person name="Tabak M.A."/>
            <person name="Sorensen S.J."/>
            <person name="Hansen L.H."/>
        </authorList>
    </citation>
    <scope>NUCLEOTIDE SEQUENCE</scope>
    <source>
        <plasmid evidence="1">pRGFK1331</plasmid>
    </source>
</reference>
<organism evidence="1">
    <name type="scientific">uncultured prokaryote</name>
    <dbReference type="NCBI Taxonomy" id="198431"/>
    <lineage>
        <taxon>unclassified sequences</taxon>
        <taxon>environmental samples</taxon>
    </lineage>
</organism>
<name>A0A0H5Q6A6_9ZZZZ</name>